<dbReference type="Proteomes" id="UP001287356">
    <property type="component" value="Unassembled WGS sequence"/>
</dbReference>
<evidence type="ECO:0000256" key="7">
    <source>
        <dbReference type="PROSITE-ProRule" id="PRU00047"/>
    </source>
</evidence>
<keyword evidence="5" id="KW-0862">Zinc</keyword>
<dbReference type="GO" id="GO:0071037">
    <property type="term" value="P:nuclear polyadenylation-dependent snRNA catabolic process"/>
    <property type="evidence" value="ECO:0007669"/>
    <property type="project" value="TreeGrafter"/>
</dbReference>
<dbReference type="Gene3D" id="4.10.60.10">
    <property type="entry name" value="Zinc finger, CCHC-type"/>
    <property type="match status" value="2"/>
</dbReference>
<feature type="compositionally biased region" description="Polar residues" evidence="8">
    <location>
        <begin position="88"/>
        <end position="99"/>
    </location>
</feature>
<dbReference type="GO" id="GO:0003723">
    <property type="term" value="F:RNA binding"/>
    <property type="evidence" value="ECO:0007669"/>
    <property type="project" value="TreeGrafter"/>
</dbReference>
<feature type="region of interest" description="Disordered" evidence="8">
    <location>
        <begin position="1"/>
        <end position="113"/>
    </location>
</feature>
<evidence type="ECO:0000259" key="9">
    <source>
        <dbReference type="PROSITE" id="PS50158"/>
    </source>
</evidence>
<dbReference type="PANTHER" id="PTHR46543">
    <property type="entry name" value="ZINC FINGER CCHC DOMAIN-CONTAINING PROTEIN 7"/>
    <property type="match status" value="1"/>
</dbReference>
<accession>A0AAE0N7M0</accession>
<keyword evidence="4 7" id="KW-0863">Zinc-finger</keyword>
<dbReference type="GO" id="GO:0071035">
    <property type="term" value="P:nuclear polyadenylation-dependent rRNA catabolic process"/>
    <property type="evidence" value="ECO:0007669"/>
    <property type="project" value="TreeGrafter"/>
</dbReference>
<keyword evidence="2" id="KW-0479">Metal-binding</keyword>
<proteinExistence type="predicted"/>
<keyword evidence="3" id="KW-0677">Repeat</keyword>
<dbReference type="GO" id="GO:0071031">
    <property type="term" value="P:nuclear mRNA surveillance of mRNA 3'-end processing"/>
    <property type="evidence" value="ECO:0007669"/>
    <property type="project" value="TreeGrafter"/>
</dbReference>
<gene>
    <name evidence="10" type="ORF">B0T24DRAFT_254122</name>
</gene>
<reference evidence="10" key="2">
    <citation type="submission" date="2023-06" db="EMBL/GenBank/DDBJ databases">
        <authorList>
            <consortium name="Lawrence Berkeley National Laboratory"/>
            <person name="Haridas S."/>
            <person name="Hensen N."/>
            <person name="Bonometti L."/>
            <person name="Westerberg I."/>
            <person name="Brannstrom I.O."/>
            <person name="Guillou S."/>
            <person name="Cros-Aarteil S."/>
            <person name="Calhoun S."/>
            <person name="Kuo A."/>
            <person name="Mondo S."/>
            <person name="Pangilinan J."/>
            <person name="Riley R."/>
            <person name="Labutti K."/>
            <person name="Andreopoulos B."/>
            <person name="Lipzen A."/>
            <person name="Chen C."/>
            <person name="Yanf M."/>
            <person name="Daum C."/>
            <person name="Ng V."/>
            <person name="Clum A."/>
            <person name="Steindorff A."/>
            <person name="Ohm R."/>
            <person name="Martin F."/>
            <person name="Silar P."/>
            <person name="Natvig D."/>
            <person name="Lalanne C."/>
            <person name="Gautier V."/>
            <person name="Ament-Velasquez S.L."/>
            <person name="Kruys A."/>
            <person name="Hutchinson M.I."/>
            <person name="Powell A.J."/>
            <person name="Barry K."/>
            <person name="Miller A.N."/>
            <person name="Grigoriev I.V."/>
            <person name="Debuchy R."/>
            <person name="Gladieux P."/>
            <person name="Thoren M.H."/>
            <person name="Johannesson H."/>
        </authorList>
    </citation>
    <scope>NUCLEOTIDE SEQUENCE</scope>
    <source>
        <strain evidence="10">CBS 958.72</strain>
    </source>
</reference>
<dbReference type="GO" id="GO:0031499">
    <property type="term" value="C:TRAMP complex"/>
    <property type="evidence" value="ECO:0007669"/>
    <property type="project" value="TreeGrafter"/>
</dbReference>
<comment type="subcellular location">
    <subcellularLocation>
        <location evidence="1">Nucleus</location>
    </subcellularLocation>
</comment>
<organism evidence="10 11">
    <name type="scientific">Lasiosphaeria ovina</name>
    <dbReference type="NCBI Taxonomy" id="92902"/>
    <lineage>
        <taxon>Eukaryota</taxon>
        <taxon>Fungi</taxon>
        <taxon>Dikarya</taxon>
        <taxon>Ascomycota</taxon>
        <taxon>Pezizomycotina</taxon>
        <taxon>Sordariomycetes</taxon>
        <taxon>Sordariomycetidae</taxon>
        <taxon>Sordariales</taxon>
        <taxon>Lasiosphaeriaceae</taxon>
        <taxon>Lasiosphaeria</taxon>
    </lineage>
</organism>
<evidence type="ECO:0000256" key="3">
    <source>
        <dbReference type="ARBA" id="ARBA00022737"/>
    </source>
</evidence>
<dbReference type="InterPro" id="IPR051644">
    <property type="entry name" value="TRAMP_AT-DNA-binding"/>
</dbReference>
<dbReference type="SUPFAM" id="SSF57756">
    <property type="entry name" value="Retrovirus zinc finger-like domains"/>
    <property type="match status" value="2"/>
</dbReference>
<name>A0AAE0N7M0_9PEZI</name>
<dbReference type="AlphaFoldDB" id="A0AAE0N7M0"/>
<evidence type="ECO:0000256" key="6">
    <source>
        <dbReference type="ARBA" id="ARBA00023242"/>
    </source>
</evidence>
<dbReference type="GO" id="GO:0008270">
    <property type="term" value="F:zinc ion binding"/>
    <property type="evidence" value="ECO:0007669"/>
    <property type="project" value="UniProtKB-KW"/>
</dbReference>
<evidence type="ECO:0000313" key="10">
    <source>
        <dbReference type="EMBL" id="KAK3373260.1"/>
    </source>
</evidence>
<reference evidence="10" key="1">
    <citation type="journal article" date="2023" name="Mol. Phylogenet. Evol.">
        <title>Genome-scale phylogeny and comparative genomics of the fungal order Sordariales.</title>
        <authorList>
            <person name="Hensen N."/>
            <person name="Bonometti L."/>
            <person name="Westerberg I."/>
            <person name="Brannstrom I.O."/>
            <person name="Guillou S."/>
            <person name="Cros-Aarteil S."/>
            <person name="Calhoun S."/>
            <person name="Haridas S."/>
            <person name="Kuo A."/>
            <person name="Mondo S."/>
            <person name="Pangilinan J."/>
            <person name="Riley R."/>
            <person name="LaButti K."/>
            <person name="Andreopoulos B."/>
            <person name="Lipzen A."/>
            <person name="Chen C."/>
            <person name="Yan M."/>
            <person name="Daum C."/>
            <person name="Ng V."/>
            <person name="Clum A."/>
            <person name="Steindorff A."/>
            <person name="Ohm R.A."/>
            <person name="Martin F."/>
            <person name="Silar P."/>
            <person name="Natvig D.O."/>
            <person name="Lalanne C."/>
            <person name="Gautier V."/>
            <person name="Ament-Velasquez S.L."/>
            <person name="Kruys A."/>
            <person name="Hutchinson M.I."/>
            <person name="Powell A.J."/>
            <person name="Barry K."/>
            <person name="Miller A.N."/>
            <person name="Grigoriev I.V."/>
            <person name="Debuchy R."/>
            <person name="Gladieux P."/>
            <person name="Hiltunen Thoren M."/>
            <person name="Johannesson H."/>
        </authorList>
    </citation>
    <scope>NUCLEOTIDE SEQUENCE</scope>
    <source>
        <strain evidence="10">CBS 958.72</strain>
    </source>
</reference>
<feature type="region of interest" description="Disordered" evidence="8">
    <location>
        <begin position="276"/>
        <end position="330"/>
    </location>
</feature>
<dbReference type="SMART" id="SM00343">
    <property type="entry name" value="ZnF_C2HC"/>
    <property type="match status" value="4"/>
</dbReference>
<dbReference type="InterPro" id="IPR001878">
    <property type="entry name" value="Znf_CCHC"/>
</dbReference>
<feature type="region of interest" description="Disordered" evidence="8">
    <location>
        <begin position="131"/>
        <end position="156"/>
    </location>
</feature>
<dbReference type="GO" id="GO:0071038">
    <property type="term" value="P:TRAMP-dependent tRNA surveillance pathway"/>
    <property type="evidence" value="ECO:0007669"/>
    <property type="project" value="TreeGrafter"/>
</dbReference>
<dbReference type="PROSITE" id="PS50158">
    <property type="entry name" value="ZF_CCHC"/>
    <property type="match status" value="2"/>
</dbReference>
<feature type="compositionally biased region" description="Polar residues" evidence="8">
    <location>
        <begin position="7"/>
        <end position="16"/>
    </location>
</feature>
<evidence type="ECO:0000256" key="1">
    <source>
        <dbReference type="ARBA" id="ARBA00004123"/>
    </source>
</evidence>
<dbReference type="GO" id="GO:0071036">
    <property type="term" value="P:nuclear polyadenylation-dependent snoRNA catabolic process"/>
    <property type="evidence" value="ECO:0007669"/>
    <property type="project" value="TreeGrafter"/>
</dbReference>
<feature type="compositionally biased region" description="Polar residues" evidence="8">
    <location>
        <begin position="131"/>
        <end position="147"/>
    </location>
</feature>
<keyword evidence="11" id="KW-1185">Reference proteome</keyword>
<feature type="compositionally biased region" description="Gly residues" evidence="8">
    <location>
        <begin position="634"/>
        <end position="651"/>
    </location>
</feature>
<evidence type="ECO:0000256" key="5">
    <source>
        <dbReference type="ARBA" id="ARBA00022833"/>
    </source>
</evidence>
<feature type="domain" description="CCHC-type" evidence="9">
    <location>
        <begin position="376"/>
        <end position="391"/>
    </location>
</feature>
<evidence type="ECO:0000256" key="4">
    <source>
        <dbReference type="ARBA" id="ARBA00022771"/>
    </source>
</evidence>
<sequence>MDGPQAASEQQLTNDATPGEPGLQPAESLAGKKRSASETNDYSGPEGGRASPSLGDCHSLSPKRAKFEISKASSASDELDEGEIRDPSPSSELAATQTVPPEEPRKASKNWNRGISNGLRISFGAAIQDTAGTPSQETVGTPSQESASPSQDKAVPSSSSVSLELVTYYPAWTTEYRTILNGLVLPKSFLGWDKRPKTGDPWEARLEEWCQSLMNLNTDQDALRDWGIVKGAWCAWVEQQNFSKSLKVIAQKASVRGSIDPQKLLEMYLKAQATKPKKQAESGKAINGEGQSKDTSVAKSSEPKTKKSKKGKAAKESAPSKEAASKALPDKKVLTATEVVQDPPRNSEALGKASGFPDLAYMERYFPGLEPGAIFCVMCASHGHLADQCPEMACSFCRKPDHRARKCPTRQRCDKCKQLGHARKQCGESLSLAPGEIECALCGSLDHTEGLCGEVWQSFKPNTDGVLKVNALPIYCYRCGYEGHYGTECRSNPQKSKGTTLQGTWSRANYERYVDSESSEAAIGFNLSSLSLNDDGGRPDFGGKSIVPRRHVVFESDDDDDNETFIRPPVKAPRAPNITINFSGNNNASSDRGGRRPPRQYNGNTGRGMNGLPNPPLPPGPPPSSGRGGRRGGNRGGGPGRRGRGGYRGNN</sequence>
<protein>
    <recommendedName>
        <fullName evidence="9">CCHC-type domain-containing protein</fullName>
    </recommendedName>
</protein>
<comment type="caution">
    <text evidence="10">The sequence shown here is derived from an EMBL/GenBank/DDBJ whole genome shotgun (WGS) entry which is preliminary data.</text>
</comment>
<dbReference type="InterPro" id="IPR036875">
    <property type="entry name" value="Znf_CCHC_sf"/>
</dbReference>
<feature type="compositionally biased region" description="Pro residues" evidence="8">
    <location>
        <begin position="613"/>
        <end position="624"/>
    </location>
</feature>
<dbReference type="PANTHER" id="PTHR46543:SF1">
    <property type="entry name" value="ZINC FINGER CCHC DOMAIN-CONTAINING PROTEIN 7"/>
    <property type="match status" value="1"/>
</dbReference>
<evidence type="ECO:0000256" key="2">
    <source>
        <dbReference type="ARBA" id="ARBA00022723"/>
    </source>
</evidence>
<keyword evidence="6" id="KW-0539">Nucleus</keyword>
<dbReference type="GO" id="GO:0071039">
    <property type="term" value="P:nuclear polyadenylation-dependent CUT catabolic process"/>
    <property type="evidence" value="ECO:0007669"/>
    <property type="project" value="TreeGrafter"/>
</dbReference>
<dbReference type="EMBL" id="JAULSN010000004">
    <property type="protein sequence ID" value="KAK3373260.1"/>
    <property type="molecule type" value="Genomic_DNA"/>
</dbReference>
<feature type="domain" description="CCHC-type" evidence="9">
    <location>
        <begin position="476"/>
        <end position="491"/>
    </location>
</feature>
<feature type="compositionally biased region" description="Polar residues" evidence="8">
    <location>
        <begin position="578"/>
        <end position="590"/>
    </location>
</feature>
<evidence type="ECO:0000256" key="8">
    <source>
        <dbReference type="SAM" id="MobiDB-lite"/>
    </source>
</evidence>
<evidence type="ECO:0000313" key="11">
    <source>
        <dbReference type="Proteomes" id="UP001287356"/>
    </source>
</evidence>
<feature type="region of interest" description="Disordered" evidence="8">
    <location>
        <begin position="554"/>
        <end position="651"/>
    </location>
</feature>